<dbReference type="Proteomes" id="UP000216409">
    <property type="component" value="Unassembled WGS sequence"/>
</dbReference>
<sequence>MIESGTVNSEEAIEAYYDNLRYVFEFVKTLLENVDGRVIISADHANALGEWNMWGHRAYVPFRAVREVPWDERDCVDKVTYEPDVGLADLRDDETTEDINERLRSLGYV</sequence>
<dbReference type="AlphaFoldDB" id="A0A256IYI0"/>
<proteinExistence type="predicted"/>
<evidence type="ECO:0000313" key="2">
    <source>
        <dbReference type="Proteomes" id="UP000216409"/>
    </source>
</evidence>
<name>A0A256IYI0_HALEZ</name>
<comment type="caution">
    <text evidence="1">The sequence shown here is derived from an EMBL/GenBank/DDBJ whole genome shotgun (WGS) entry which is preliminary data.</text>
</comment>
<reference evidence="1 2" key="1">
    <citation type="journal article" date="2014" name="Front. Microbiol.">
        <title>Population and genomic analysis of the genus Halorubrum.</title>
        <authorList>
            <person name="Fullmer M.S."/>
            <person name="Soucy S.M."/>
            <person name="Swithers K.S."/>
            <person name="Makkay A.M."/>
            <person name="Wheeler R."/>
            <person name="Ventosa A."/>
            <person name="Gogarten J.P."/>
            <person name="Papke R.T."/>
        </authorList>
    </citation>
    <scope>NUCLEOTIDE SEQUENCE [LARGE SCALE GENOMIC DNA]</scope>
    <source>
        <strain evidence="1 2">LD3</strain>
    </source>
</reference>
<accession>A0A256IYI0</accession>
<dbReference type="SUPFAM" id="SSF53649">
    <property type="entry name" value="Alkaline phosphatase-like"/>
    <property type="match status" value="1"/>
</dbReference>
<dbReference type="InterPro" id="IPR017850">
    <property type="entry name" value="Alkaline_phosphatase_core_sf"/>
</dbReference>
<organism evidence="1 2">
    <name type="scientific">Halorubrum ezzemoulense</name>
    <name type="common">Halorubrum chaoviator</name>
    <dbReference type="NCBI Taxonomy" id="337243"/>
    <lineage>
        <taxon>Archaea</taxon>
        <taxon>Methanobacteriati</taxon>
        <taxon>Methanobacteriota</taxon>
        <taxon>Stenosarchaea group</taxon>
        <taxon>Halobacteria</taxon>
        <taxon>Halobacteriales</taxon>
        <taxon>Haloferacaceae</taxon>
        <taxon>Halorubrum</taxon>
    </lineage>
</organism>
<dbReference type="Gene3D" id="3.40.720.10">
    <property type="entry name" value="Alkaline Phosphatase, subunit A"/>
    <property type="match status" value="1"/>
</dbReference>
<protein>
    <recommendedName>
        <fullName evidence="3">Sulfatase N-terminal domain-containing protein</fullName>
    </recommendedName>
</protein>
<evidence type="ECO:0000313" key="1">
    <source>
        <dbReference type="EMBL" id="OYR61624.1"/>
    </source>
</evidence>
<evidence type="ECO:0008006" key="3">
    <source>
        <dbReference type="Google" id="ProtNLM"/>
    </source>
</evidence>
<dbReference type="EMBL" id="NHOW01000082">
    <property type="protein sequence ID" value="OYR61624.1"/>
    <property type="molecule type" value="Genomic_DNA"/>
</dbReference>
<gene>
    <name evidence="1" type="ORF">DJ83_07380</name>
</gene>